<protein>
    <recommendedName>
        <fullName evidence="2">C1q domain-containing protein</fullName>
    </recommendedName>
</protein>
<name>A0A0F9NQC8_9ZZZZ</name>
<evidence type="ECO:0008006" key="2">
    <source>
        <dbReference type="Google" id="ProtNLM"/>
    </source>
</evidence>
<gene>
    <name evidence="1" type="ORF">LCGC14_1232470</name>
</gene>
<sequence>MPGFDNDVMHAGVGASIGVFPNTSGSDNSTEFDRDGAAVVSTVFNSADDLGSDAKIDIKVNDGSGAGGGNSYLSYSGPSQKFFQGVDKTDSNIYKLQNSAIATFPSADDIMNSDVDGLVKFPRTSAFFVNPLITRLNVTGDGTLFTIIFDSTQFDQDFNFDGTSTFTAPRSGRYVFTSVFLMEETGNATRIQFNIVTTGINFQHLRIRGSTVYDNSSNVERFQKNQTIFCNMDAGDTAFVTIQGDGLAADTEDIHNARRFISFNGFLNC</sequence>
<dbReference type="InterPro" id="IPR008983">
    <property type="entry name" value="Tumour_necrosis_fac-like_dom"/>
</dbReference>
<dbReference type="Gene3D" id="2.60.120.40">
    <property type="match status" value="1"/>
</dbReference>
<organism evidence="1">
    <name type="scientific">marine sediment metagenome</name>
    <dbReference type="NCBI Taxonomy" id="412755"/>
    <lineage>
        <taxon>unclassified sequences</taxon>
        <taxon>metagenomes</taxon>
        <taxon>ecological metagenomes</taxon>
    </lineage>
</organism>
<evidence type="ECO:0000313" key="1">
    <source>
        <dbReference type="EMBL" id="KKM91040.1"/>
    </source>
</evidence>
<dbReference type="SUPFAM" id="SSF49842">
    <property type="entry name" value="TNF-like"/>
    <property type="match status" value="1"/>
</dbReference>
<comment type="caution">
    <text evidence="1">The sequence shown here is derived from an EMBL/GenBank/DDBJ whole genome shotgun (WGS) entry which is preliminary data.</text>
</comment>
<proteinExistence type="predicted"/>
<dbReference type="EMBL" id="LAZR01006589">
    <property type="protein sequence ID" value="KKM91040.1"/>
    <property type="molecule type" value="Genomic_DNA"/>
</dbReference>
<dbReference type="AlphaFoldDB" id="A0A0F9NQC8"/>
<reference evidence="1" key="1">
    <citation type="journal article" date="2015" name="Nature">
        <title>Complex archaea that bridge the gap between prokaryotes and eukaryotes.</title>
        <authorList>
            <person name="Spang A."/>
            <person name="Saw J.H."/>
            <person name="Jorgensen S.L."/>
            <person name="Zaremba-Niedzwiedzka K."/>
            <person name="Martijn J."/>
            <person name="Lind A.E."/>
            <person name="van Eijk R."/>
            <person name="Schleper C."/>
            <person name="Guy L."/>
            <person name="Ettema T.J."/>
        </authorList>
    </citation>
    <scope>NUCLEOTIDE SEQUENCE</scope>
</reference>
<accession>A0A0F9NQC8</accession>